<feature type="compositionally biased region" description="Low complexity" evidence="2">
    <location>
        <begin position="216"/>
        <end position="230"/>
    </location>
</feature>
<dbReference type="InParanoid" id="A0A316VE94"/>
<gene>
    <name evidence="4" type="ORF">FA14DRAFT_160822</name>
</gene>
<dbReference type="PANTHER" id="PTHR11842:SF10">
    <property type="entry name" value="MITOTIC SPINDLE ASSEMBLY CHECKPOINT PROTEIN MAD2B"/>
    <property type="match status" value="1"/>
</dbReference>
<dbReference type="STRING" id="1280837.A0A316VE94"/>
<sequence>MASTKASTSKAVNEVITDEDDDGTQLTYNETIDALCGFIKTAVHTILCHRQVYPANVFARRQRYRVPVWSSRHPGLNAYIDDVLSAVKVQLQRNLVKSVHVVINSVASGDILERYRFDVDFILSNVPMRDRDFSIPGNMNAHTIELQLRAFMMKLVSLDGALYDLDDPDDLTWAMVLDMKEGCQPHTDDAKGNEPAQGAWVPFDESRHLGAESNEDNNQSSSNESGSRPSYLRAKRLAKDSEDDVQIVPVKSLDTGVINLMLYVEEHPTAKRQSKTKPSTAQKSTETQRRRRRRSEDQSKDAEALEDSVRAGERDLDEPLPRPSSSGAAISKASKAKRKKAVTGETTEGDQNAEDASEPSEGSNSDDVGGSSGSEDSIRSVNDFAGYGKGPGGVGMSGVGM</sequence>
<dbReference type="RefSeq" id="XP_025356132.1">
    <property type="nucleotide sequence ID" value="XM_025498847.1"/>
</dbReference>
<dbReference type="SUPFAM" id="SSF56019">
    <property type="entry name" value="The spindle assembly checkpoint protein mad2"/>
    <property type="match status" value="1"/>
</dbReference>
<reference evidence="4 5" key="1">
    <citation type="journal article" date="2018" name="Mol. Biol. Evol.">
        <title>Broad Genomic Sampling Reveals a Smut Pathogenic Ancestry of the Fungal Clade Ustilaginomycotina.</title>
        <authorList>
            <person name="Kijpornyongpan T."/>
            <person name="Mondo S.J."/>
            <person name="Barry K."/>
            <person name="Sandor L."/>
            <person name="Lee J."/>
            <person name="Lipzen A."/>
            <person name="Pangilinan J."/>
            <person name="LaButti K."/>
            <person name="Hainaut M."/>
            <person name="Henrissat B."/>
            <person name="Grigoriev I.V."/>
            <person name="Spatafora J.W."/>
            <person name="Aime M.C."/>
        </authorList>
    </citation>
    <scope>NUCLEOTIDE SEQUENCE [LARGE SCALE GENOMIC DNA]</scope>
    <source>
        <strain evidence="4 5">MCA 3882</strain>
    </source>
</reference>
<keyword evidence="5" id="KW-1185">Reference proteome</keyword>
<evidence type="ECO:0000313" key="5">
    <source>
        <dbReference type="Proteomes" id="UP000245771"/>
    </source>
</evidence>
<dbReference type="EMBL" id="KZ819603">
    <property type="protein sequence ID" value="PWN35830.1"/>
    <property type="molecule type" value="Genomic_DNA"/>
</dbReference>
<feature type="compositionally biased region" description="Polar residues" evidence="2">
    <location>
        <begin position="276"/>
        <end position="285"/>
    </location>
</feature>
<evidence type="ECO:0000256" key="2">
    <source>
        <dbReference type="SAM" id="MobiDB-lite"/>
    </source>
</evidence>
<evidence type="ECO:0000259" key="3">
    <source>
        <dbReference type="PROSITE" id="PS50815"/>
    </source>
</evidence>
<feature type="compositionally biased region" description="Acidic residues" evidence="2">
    <location>
        <begin position="347"/>
        <end position="358"/>
    </location>
</feature>
<dbReference type="GO" id="GO:0003677">
    <property type="term" value="F:DNA binding"/>
    <property type="evidence" value="ECO:0007669"/>
    <property type="project" value="UniProtKB-KW"/>
</dbReference>
<dbReference type="InterPro" id="IPR045091">
    <property type="entry name" value="Mad2-like"/>
</dbReference>
<dbReference type="InterPro" id="IPR036570">
    <property type="entry name" value="HORMA_dom_sf"/>
</dbReference>
<accession>A0A316VE94</accession>
<dbReference type="Gene3D" id="3.30.900.10">
    <property type="entry name" value="HORMA domain"/>
    <property type="match status" value="1"/>
</dbReference>
<dbReference type="PANTHER" id="PTHR11842">
    <property type="entry name" value="MITOTIC SPINDLE ASSEMBLY CHECKPOINT PROTEIN MAD2"/>
    <property type="match status" value="1"/>
</dbReference>
<feature type="compositionally biased region" description="Gly residues" evidence="2">
    <location>
        <begin position="387"/>
        <end position="401"/>
    </location>
</feature>
<keyword evidence="4" id="KW-0238">DNA-binding</keyword>
<dbReference type="Proteomes" id="UP000245771">
    <property type="component" value="Unassembled WGS sequence"/>
</dbReference>
<dbReference type="AlphaFoldDB" id="A0A316VE94"/>
<name>A0A316VE94_9BASI</name>
<feature type="region of interest" description="Disordered" evidence="2">
    <location>
        <begin position="268"/>
        <end position="401"/>
    </location>
</feature>
<dbReference type="PROSITE" id="PS50815">
    <property type="entry name" value="HORMA"/>
    <property type="match status" value="1"/>
</dbReference>
<dbReference type="GeneID" id="37020628"/>
<organism evidence="4 5">
    <name type="scientific">Meira miltonrushii</name>
    <dbReference type="NCBI Taxonomy" id="1280837"/>
    <lineage>
        <taxon>Eukaryota</taxon>
        <taxon>Fungi</taxon>
        <taxon>Dikarya</taxon>
        <taxon>Basidiomycota</taxon>
        <taxon>Ustilaginomycotina</taxon>
        <taxon>Exobasidiomycetes</taxon>
        <taxon>Exobasidiales</taxon>
        <taxon>Brachybasidiaceae</taxon>
        <taxon>Meira</taxon>
    </lineage>
</organism>
<feature type="region of interest" description="Disordered" evidence="2">
    <location>
        <begin position="209"/>
        <end position="231"/>
    </location>
</feature>
<protein>
    <submittedName>
        <fullName evidence="4">DNA-binding protein</fullName>
    </submittedName>
</protein>
<feature type="compositionally biased region" description="Low complexity" evidence="2">
    <location>
        <begin position="360"/>
        <end position="375"/>
    </location>
</feature>
<evidence type="ECO:0000313" key="4">
    <source>
        <dbReference type="EMBL" id="PWN35830.1"/>
    </source>
</evidence>
<dbReference type="InterPro" id="IPR003511">
    <property type="entry name" value="HORMA_dom"/>
</dbReference>
<feature type="domain" description="HORMA" evidence="3">
    <location>
        <begin position="29"/>
        <end position="264"/>
    </location>
</feature>
<dbReference type="GO" id="GO:0016035">
    <property type="term" value="C:zeta DNA polymerase complex"/>
    <property type="evidence" value="ECO:0007669"/>
    <property type="project" value="TreeGrafter"/>
</dbReference>
<feature type="compositionally biased region" description="Basic and acidic residues" evidence="2">
    <location>
        <begin position="294"/>
        <end position="320"/>
    </location>
</feature>
<comment type="similarity">
    <text evidence="1">Belongs to the MAD2 family.</text>
</comment>
<dbReference type="Pfam" id="PF02301">
    <property type="entry name" value="HORMA"/>
    <property type="match status" value="1"/>
</dbReference>
<feature type="compositionally biased region" description="Low complexity" evidence="2">
    <location>
        <begin position="324"/>
        <end position="333"/>
    </location>
</feature>
<dbReference type="OrthoDB" id="21254at2759"/>
<proteinExistence type="inferred from homology"/>
<evidence type="ECO:0000256" key="1">
    <source>
        <dbReference type="ARBA" id="ARBA00010348"/>
    </source>
</evidence>